<evidence type="ECO:0000313" key="14">
    <source>
        <dbReference type="EMBL" id="DAZ98351.1"/>
    </source>
</evidence>
<accession>A0AAV2YXM1</accession>
<dbReference type="SUPFAM" id="SSF47203">
    <property type="entry name" value="Acyl-CoA dehydrogenase C-terminal domain-like"/>
    <property type="match status" value="1"/>
</dbReference>
<comment type="cofactor">
    <cofactor evidence="1">
        <name>FAD</name>
        <dbReference type="ChEBI" id="CHEBI:57692"/>
    </cofactor>
</comment>
<feature type="compositionally biased region" description="Low complexity" evidence="10">
    <location>
        <begin position="277"/>
        <end position="304"/>
    </location>
</feature>
<evidence type="ECO:0000256" key="7">
    <source>
        <dbReference type="ARBA" id="ARBA00023002"/>
    </source>
</evidence>
<dbReference type="InterPro" id="IPR006091">
    <property type="entry name" value="Acyl-CoA_Oxase/DH_mid-dom"/>
</dbReference>
<evidence type="ECO:0000256" key="9">
    <source>
        <dbReference type="ARBA" id="ARBA00023140"/>
    </source>
</evidence>
<comment type="similarity">
    <text evidence="3">Belongs to the acyl-CoA dehydrogenase family.</text>
</comment>
<dbReference type="CDD" id="cd05154">
    <property type="entry name" value="ACAD10_11_N-like"/>
    <property type="match status" value="1"/>
</dbReference>
<dbReference type="GO" id="GO:0033539">
    <property type="term" value="P:fatty acid beta-oxidation using acyl-CoA dehydrogenase"/>
    <property type="evidence" value="ECO:0007669"/>
    <property type="project" value="TreeGrafter"/>
</dbReference>
<dbReference type="InterPro" id="IPR011009">
    <property type="entry name" value="Kinase-like_dom_sf"/>
</dbReference>
<evidence type="ECO:0000256" key="5">
    <source>
        <dbReference type="ARBA" id="ARBA00022827"/>
    </source>
</evidence>
<evidence type="ECO:0000313" key="15">
    <source>
        <dbReference type="Proteomes" id="UP001146120"/>
    </source>
</evidence>
<reference evidence="14" key="2">
    <citation type="journal article" date="2023" name="Microbiol Resour">
        <title>Decontamination and Annotation of the Draft Genome Sequence of the Oomycete Lagenidium giganteum ARSEF 373.</title>
        <authorList>
            <person name="Morgan W.R."/>
            <person name="Tartar A."/>
        </authorList>
    </citation>
    <scope>NUCLEOTIDE SEQUENCE</scope>
    <source>
        <strain evidence="14">ARSEF 373</strain>
    </source>
</reference>
<dbReference type="SUPFAM" id="SSF56112">
    <property type="entry name" value="Protein kinase-like (PK-like)"/>
    <property type="match status" value="1"/>
</dbReference>
<dbReference type="Gene3D" id="1.10.540.10">
    <property type="entry name" value="Acyl-CoA dehydrogenase/oxidase, N-terminal domain"/>
    <property type="match status" value="1"/>
</dbReference>
<dbReference type="InterPro" id="IPR002575">
    <property type="entry name" value="Aminoglycoside_PTrfase"/>
</dbReference>
<dbReference type="InterPro" id="IPR036250">
    <property type="entry name" value="AcylCo_DH-like_C"/>
</dbReference>
<reference evidence="14" key="1">
    <citation type="submission" date="2022-11" db="EMBL/GenBank/DDBJ databases">
        <authorList>
            <person name="Morgan W.R."/>
            <person name="Tartar A."/>
        </authorList>
    </citation>
    <scope>NUCLEOTIDE SEQUENCE</scope>
    <source>
        <strain evidence="14">ARSEF 373</strain>
    </source>
</reference>
<dbReference type="Gene3D" id="1.20.140.10">
    <property type="entry name" value="Butyryl-CoA Dehydrogenase, subunit A, domain 3"/>
    <property type="match status" value="1"/>
</dbReference>
<evidence type="ECO:0000256" key="2">
    <source>
        <dbReference type="ARBA" id="ARBA00004275"/>
    </source>
</evidence>
<feature type="domain" description="Acyl-CoA oxidase/dehydrogenase middle" evidence="13">
    <location>
        <begin position="915"/>
        <end position="1021"/>
    </location>
</feature>
<dbReference type="Gene3D" id="3.30.200.20">
    <property type="entry name" value="Phosphorylase Kinase, domain 1"/>
    <property type="match status" value="1"/>
</dbReference>
<name>A0AAV2YXM1_9STRA</name>
<evidence type="ECO:0008006" key="16">
    <source>
        <dbReference type="Google" id="ProtNLM"/>
    </source>
</evidence>
<organism evidence="14 15">
    <name type="scientific">Lagenidium giganteum</name>
    <dbReference type="NCBI Taxonomy" id="4803"/>
    <lineage>
        <taxon>Eukaryota</taxon>
        <taxon>Sar</taxon>
        <taxon>Stramenopiles</taxon>
        <taxon>Oomycota</taxon>
        <taxon>Peronosporomycetes</taxon>
        <taxon>Pythiales</taxon>
        <taxon>Pythiaceae</taxon>
    </lineage>
</organism>
<keyword evidence="4" id="KW-0285">Flavoprotein</keyword>
<keyword evidence="9" id="KW-0576">Peroxisome</keyword>
<keyword evidence="7" id="KW-0560">Oxidoreductase</keyword>
<dbReference type="FunFam" id="2.40.110.10:FF:000002">
    <property type="entry name" value="Acyl-CoA dehydrogenase fadE12"/>
    <property type="match status" value="1"/>
</dbReference>
<dbReference type="PANTHER" id="PTHR48083:SF13">
    <property type="entry name" value="ACYL-COA DEHYDROGENASE FAMILY MEMBER 11"/>
    <property type="match status" value="1"/>
</dbReference>
<dbReference type="InterPro" id="IPR037069">
    <property type="entry name" value="AcylCoA_DH/ox_N_sf"/>
</dbReference>
<keyword evidence="5" id="KW-0274">FAD</keyword>
<dbReference type="Gene3D" id="3.90.1200.10">
    <property type="match status" value="1"/>
</dbReference>
<feature type="region of interest" description="Disordered" evidence="10">
    <location>
        <begin position="129"/>
        <end position="320"/>
    </location>
</feature>
<evidence type="ECO:0000259" key="12">
    <source>
        <dbReference type="Pfam" id="PF01636"/>
    </source>
</evidence>
<dbReference type="SUPFAM" id="SSF56645">
    <property type="entry name" value="Acyl-CoA dehydrogenase NM domain-like"/>
    <property type="match status" value="1"/>
</dbReference>
<evidence type="ECO:0000259" key="11">
    <source>
        <dbReference type="Pfam" id="PF00441"/>
    </source>
</evidence>
<evidence type="ECO:0000256" key="10">
    <source>
        <dbReference type="SAM" id="MobiDB-lite"/>
    </source>
</evidence>
<dbReference type="AlphaFoldDB" id="A0AAV2YXM1"/>
<dbReference type="EMBL" id="DAKRPA010000109">
    <property type="protein sequence ID" value="DAZ98351.1"/>
    <property type="molecule type" value="Genomic_DNA"/>
</dbReference>
<dbReference type="InterPro" id="IPR041726">
    <property type="entry name" value="ACAD10_11_N"/>
</dbReference>
<gene>
    <name evidence="14" type="ORF">N0F65_007158</name>
</gene>
<feature type="domain" description="Acyl-CoA dehydrogenase/oxidase C-terminal" evidence="11">
    <location>
        <begin position="1034"/>
        <end position="1182"/>
    </location>
</feature>
<dbReference type="PRINTS" id="PR01217">
    <property type="entry name" value="PRICHEXTENSN"/>
</dbReference>
<keyword evidence="6" id="KW-0276">Fatty acid metabolism</keyword>
<dbReference type="Proteomes" id="UP001146120">
    <property type="component" value="Unassembled WGS sequence"/>
</dbReference>
<evidence type="ECO:0000256" key="1">
    <source>
        <dbReference type="ARBA" id="ARBA00001974"/>
    </source>
</evidence>
<dbReference type="Gene3D" id="2.40.110.10">
    <property type="entry name" value="Butyryl-CoA Dehydrogenase, subunit A, domain 2"/>
    <property type="match status" value="1"/>
</dbReference>
<feature type="compositionally biased region" description="Polar residues" evidence="10">
    <location>
        <begin position="305"/>
        <end position="320"/>
    </location>
</feature>
<comment type="subcellular location">
    <subcellularLocation>
        <location evidence="2">Peroxisome</location>
    </subcellularLocation>
</comment>
<dbReference type="PANTHER" id="PTHR48083">
    <property type="entry name" value="MEDIUM-CHAIN SPECIFIC ACYL-COA DEHYDROGENASE, MITOCHONDRIAL-RELATED"/>
    <property type="match status" value="1"/>
</dbReference>
<dbReference type="GO" id="GO:0005777">
    <property type="term" value="C:peroxisome"/>
    <property type="evidence" value="ECO:0007669"/>
    <property type="project" value="UniProtKB-SubCell"/>
</dbReference>
<dbReference type="Pfam" id="PF02770">
    <property type="entry name" value="Acyl-CoA_dh_M"/>
    <property type="match status" value="1"/>
</dbReference>
<evidence type="ECO:0000256" key="6">
    <source>
        <dbReference type="ARBA" id="ARBA00022832"/>
    </source>
</evidence>
<dbReference type="InterPro" id="IPR046373">
    <property type="entry name" value="Acyl-CoA_Oxase/DH_mid-dom_sf"/>
</dbReference>
<sequence length="1190" mass="129455">MVDLGATGQKRVIRRGILHAGWGGDGYTRCLGRREVDRLIMRVFTGILALAVGQALARDVSVCRDATYAVQGVPCVGLGDKPFGEVCPKKGDVAVGACRKGLPSHNGKGCVAPEDAVCAQVNGKVWGYTTNPAQQGTPEPTNPAQQGTPEPTNPAQQGTPKPTNPAQQGTPEPTNPAQQGTPEPTNPAQQGTPKPTNPAQQGTPEPTNPAQQGTPEPTNPAQQGTPKPKSTNPAQQGTPEPTNPAQQGTPKPKPTNPAQQGTPNPAQQGVDEPDPAQQQQQGNPVQGPNQDDGQQQQQSQGALQTVSLSSQGNATSSDSTSAWVAGGAVAMVAVVIVGVFYAKKKREQRANDDYTIDAILTPLARLKSKHAAPRLVHLLVHFSMVATQQDVRAPIDAAALERYIHATLGAHHGAIDKIVQFEHGQSNPTYRIDLAGSGAQVVLRKKPHGALLPSAHAVEREYRVLCALEHTQVPVPKPLALCEDVSVIGTPFYLMQFVPGRIFKDPTLRAVRNPLHRYAMYSAVCDALVELHSLDYRAIGLDGFGQPAKYCQRVLSRWTKQVNAGSKVFEKAGVAENAQMGTLRDWLLNHVDAAEEETGERATIVHGDFRIDNIIFHPTEPRIVAILDWELCTIGNPFVDVATLASSYRFPASIPGLKMVLPGLADLPVPLEKVGIPNEYDLLSGYCRRACRFPLEDSTWQFFLGLVCFKFAAICHGVYARSLSGNASSAHAHQSKMAMDEVLKLGVKIVSSNVSLFPEPELSQSLPFPIRPHARELYKRVAAFCEQKIFPAEHLHLKELSEARATGKIWSHIPDVLEKLKAEARQLGLWNLFLPSGSIPSLHPGGKVIQYGADLTNLEYGLMCELMGRSIMFAPEIFNCSAPDTGNMEILSRFATVKQKHEWLVPLLEGRIRSCFAMTEKLVASSDATNIQTSFVRDEGKKEYVINGRKFYISGVGDPRCKLVIVMGKVTNPKEATKSPFRQQSMILVPMSTPGIELVRPMEVFGYDDAPHGHFEMVFKNVRVPFENVLLGEGRGFEIAQARLGPGRIHHCMRAIGAAERCLEMMVHRAKTRTAFRQLLAENPLVCSQIAKSRCELDSARLLTLQAAHQMDTRDNKAAAQAIAMIKIVAPNTALKICDRAIQIHGAAGVSQDFVLAYYYAGLRTLRIADGPDEVHMRTIAKMELATSRL</sequence>
<dbReference type="Pfam" id="PF00441">
    <property type="entry name" value="Acyl-CoA_dh_1"/>
    <property type="match status" value="1"/>
</dbReference>
<keyword evidence="15" id="KW-1185">Reference proteome</keyword>
<dbReference type="GO" id="GO:0003995">
    <property type="term" value="F:acyl-CoA dehydrogenase activity"/>
    <property type="evidence" value="ECO:0007669"/>
    <property type="project" value="TreeGrafter"/>
</dbReference>
<evidence type="ECO:0000259" key="13">
    <source>
        <dbReference type="Pfam" id="PF02770"/>
    </source>
</evidence>
<feature type="compositionally biased region" description="Polar residues" evidence="10">
    <location>
        <begin position="129"/>
        <end position="249"/>
    </location>
</feature>
<keyword evidence="8" id="KW-0443">Lipid metabolism</keyword>
<comment type="caution">
    <text evidence="14">The sequence shown here is derived from an EMBL/GenBank/DDBJ whole genome shotgun (WGS) entry which is preliminary data.</text>
</comment>
<proteinExistence type="inferred from homology"/>
<protein>
    <recommendedName>
        <fullName evidence="16">Acyl-CoA dehydrogenase</fullName>
    </recommendedName>
</protein>
<feature type="domain" description="Aminoglycoside phosphotransferase" evidence="12">
    <location>
        <begin position="418"/>
        <end position="654"/>
    </location>
</feature>
<dbReference type="InterPro" id="IPR050741">
    <property type="entry name" value="Acyl-CoA_dehydrogenase"/>
</dbReference>
<evidence type="ECO:0000256" key="3">
    <source>
        <dbReference type="ARBA" id="ARBA00009347"/>
    </source>
</evidence>
<dbReference type="GO" id="GO:0050660">
    <property type="term" value="F:flavin adenine dinucleotide binding"/>
    <property type="evidence" value="ECO:0007669"/>
    <property type="project" value="InterPro"/>
</dbReference>
<evidence type="ECO:0000256" key="8">
    <source>
        <dbReference type="ARBA" id="ARBA00023098"/>
    </source>
</evidence>
<dbReference type="InterPro" id="IPR009075">
    <property type="entry name" value="AcylCo_DH/oxidase_C"/>
</dbReference>
<dbReference type="InterPro" id="IPR009100">
    <property type="entry name" value="AcylCoA_DH/oxidase_NM_dom_sf"/>
</dbReference>
<feature type="compositionally biased region" description="Polar residues" evidence="10">
    <location>
        <begin position="256"/>
        <end position="267"/>
    </location>
</feature>
<evidence type="ECO:0000256" key="4">
    <source>
        <dbReference type="ARBA" id="ARBA00022630"/>
    </source>
</evidence>
<dbReference type="Pfam" id="PF01636">
    <property type="entry name" value="APH"/>
    <property type="match status" value="1"/>
</dbReference>